<dbReference type="PANTHER" id="PTHR11038:SF16">
    <property type="entry name" value="MITOCHONDRIAL IMPORT INNER MEMBRANE TRANSLOCASE SUBUNIT TIM10"/>
    <property type="match status" value="1"/>
</dbReference>
<dbReference type="GO" id="GO:0005743">
    <property type="term" value="C:mitochondrial inner membrane"/>
    <property type="evidence" value="ECO:0007669"/>
    <property type="project" value="UniProtKB-SubCell"/>
</dbReference>
<gene>
    <name evidence="11" type="ORF">cyc_00187</name>
</gene>
<dbReference type="InParanoid" id="A0A1D3D5Q0"/>
<feature type="domain" description="Tim10-like" evidence="10">
    <location>
        <begin position="11"/>
        <end position="71"/>
    </location>
</feature>
<comment type="function">
    <text evidence="9">Mitochondrial intermembrane chaperone that participates in the import and insertion of some multi-pass transmembrane proteins into the mitochondrial inner membrane. Also required for the transfer of beta-barrel precursors from the TOM complex to the sorting and assembly machinery (SAM complex) of the outer membrane. Acts as a chaperone-like protein that protects the hydrophobic precursors from aggregation and guide them through the mitochondrial intermembrane space.</text>
</comment>
<evidence type="ECO:0000256" key="6">
    <source>
        <dbReference type="ARBA" id="ARBA00023010"/>
    </source>
</evidence>
<keyword evidence="12" id="KW-1185">Reference proteome</keyword>
<evidence type="ECO:0000256" key="7">
    <source>
        <dbReference type="ARBA" id="ARBA00023128"/>
    </source>
</evidence>
<dbReference type="GO" id="GO:0045039">
    <property type="term" value="P:protein insertion into mitochondrial inner membrane"/>
    <property type="evidence" value="ECO:0007669"/>
    <property type="project" value="UniProtKB-ARBA"/>
</dbReference>
<name>A0A1D3D5Q0_9EIME</name>
<evidence type="ECO:0000256" key="4">
    <source>
        <dbReference type="ARBA" id="ARBA00022833"/>
    </source>
</evidence>
<keyword evidence="2 9" id="KW-0813">Transport</keyword>
<evidence type="ECO:0000256" key="1">
    <source>
        <dbReference type="ARBA" id="ARBA00006720"/>
    </source>
</evidence>
<dbReference type="VEuPathDB" id="ToxoDB:cyc_00187"/>
<comment type="domain">
    <text evidence="9">The twin CX3C motif contains 4 conserved Cys residues that form 2 disulfide bonds in the mitochondrial intermembrane space.</text>
</comment>
<evidence type="ECO:0000313" key="11">
    <source>
        <dbReference type="EMBL" id="OEH78780.1"/>
    </source>
</evidence>
<evidence type="ECO:0000256" key="3">
    <source>
        <dbReference type="ARBA" id="ARBA00022723"/>
    </source>
</evidence>
<dbReference type="EMBL" id="JROU02000621">
    <property type="protein sequence ID" value="OEH78780.1"/>
    <property type="molecule type" value="Genomic_DNA"/>
</dbReference>
<organism evidence="11 12">
    <name type="scientific">Cyclospora cayetanensis</name>
    <dbReference type="NCBI Taxonomy" id="88456"/>
    <lineage>
        <taxon>Eukaryota</taxon>
        <taxon>Sar</taxon>
        <taxon>Alveolata</taxon>
        <taxon>Apicomplexa</taxon>
        <taxon>Conoidasida</taxon>
        <taxon>Coccidia</taxon>
        <taxon>Eucoccidiorida</taxon>
        <taxon>Eimeriorina</taxon>
        <taxon>Eimeriidae</taxon>
        <taxon>Cyclospora</taxon>
    </lineage>
</organism>
<keyword evidence="8 9" id="KW-1015">Disulfide bond</keyword>
<keyword evidence="5 9" id="KW-0653">Protein transport</keyword>
<dbReference type="GO" id="GO:0046872">
    <property type="term" value="F:metal ion binding"/>
    <property type="evidence" value="ECO:0007669"/>
    <property type="project" value="UniProtKB-KW"/>
</dbReference>
<dbReference type="GO" id="GO:0015031">
    <property type="term" value="P:protein transport"/>
    <property type="evidence" value="ECO:0007669"/>
    <property type="project" value="UniProtKB-KW"/>
</dbReference>
<dbReference type="FunCoup" id="A0A1D3D5Q0">
    <property type="interactions" value="280"/>
</dbReference>
<dbReference type="SUPFAM" id="SSF144122">
    <property type="entry name" value="Tim10-like"/>
    <property type="match status" value="1"/>
</dbReference>
<evidence type="ECO:0000313" key="12">
    <source>
        <dbReference type="Proteomes" id="UP000095192"/>
    </source>
</evidence>
<comment type="similarity">
    <text evidence="1 9">Belongs to the small Tim family.</text>
</comment>
<proteinExistence type="inferred from homology"/>
<keyword evidence="9" id="KW-0472">Membrane</keyword>
<keyword evidence="4" id="KW-0862">Zinc</keyword>
<sequence>MSSDGADPVQMAIVELLGMSDMYRRMQDTCWSRCIPGVKRDSLDAGESSCIDRCVNKYTEVHSSLGKQLQESMPQK</sequence>
<dbReference type="Proteomes" id="UP000095192">
    <property type="component" value="Unassembled WGS sequence"/>
</dbReference>
<dbReference type="PANTHER" id="PTHR11038">
    <property type="entry name" value="MITOCHONDRIAL IMPORT INNER MEMBRANE TRANSLOCASE SUBUNIT TIM10"/>
    <property type="match status" value="1"/>
</dbReference>
<evidence type="ECO:0000256" key="2">
    <source>
        <dbReference type="ARBA" id="ARBA00022448"/>
    </source>
</evidence>
<dbReference type="InterPro" id="IPR035427">
    <property type="entry name" value="Tim10-like_dom_sf"/>
</dbReference>
<comment type="subcellular location">
    <subcellularLocation>
        <location evidence="9">Mitochondrion inner membrane</location>
        <topology evidence="9">Peripheral membrane protein</topology>
        <orientation evidence="9">Intermembrane side</orientation>
    </subcellularLocation>
</comment>
<accession>A0A1D3D5Q0</accession>
<comment type="caution">
    <text evidence="11">The sequence shown here is derived from an EMBL/GenBank/DDBJ whole genome shotgun (WGS) entry which is preliminary data.</text>
</comment>
<dbReference type="Gene3D" id="1.10.287.810">
    <property type="entry name" value="Mitochondrial import inner membrane translocase subunit tim13 like domains"/>
    <property type="match status" value="1"/>
</dbReference>
<keyword evidence="3" id="KW-0479">Metal-binding</keyword>
<keyword evidence="9" id="KW-0999">Mitochondrion inner membrane</keyword>
<evidence type="ECO:0000259" key="10">
    <source>
        <dbReference type="Pfam" id="PF02953"/>
    </source>
</evidence>
<reference evidence="11 12" key="1">
    <citation type="journal article" date="2016" name="BMC Genomics">
        <title>Comparative genomics reveals Cyclospora cayetanensis possesses coccidia-like metabolism and invasion components but unique surface antigens.</title>
        <authorList>
            <person name="Liu S."/>
            <person name="Wang L."/>
            <person name="Zheng H."/>
            <person name="Xu Z."/>
            <person name="Roellig D.M."/>
            <person name="Li N."/>
            <person name="Frace M.A."/>
            <person name="Tang K."/>
            <person name="Arrowood M.J."/>
            <person name="Moss D.M."/>
            <person name="Zhang L."/>
            <person name="Feng Y."/>
            <person name="Xiao L."/>
        </authorList>
    </citation>
    <scope>NUCLEOTIDE SEQUENCE [LARGE SCALE GENOMIC DNA]</scope>
    <source>
        <strain evidence="11 12">CHN_HEN01</strain>
    </source>
</reference>
<dbReference type="AlphaFoldDB" id="A0A1D3D5Q0"/>
<keyword evidence="6 9" id="KW-0811">Translocation</keyword>
<comment type="subunit">
    <text evidence="9">Heterohexamer.</text>
</comment>
<keyword evidence="7 9" id="KW-0496">Mitochondrion</keyword>
<dbReference type="Pfam" id="PF02953">
    <property type="entry name" value="zf-Tim10_DDP"/>
    <property type="match status" value="1"/>
</dbReference>
<evidence type="ECO:0000256" key="8">
    <source>
        <dbReference type="ARBA" id="ARBA00023157"/>
    </source>
</evidence>
<keyword evidence="9" id="KW-0143">Chaperone</keyword>
<dbReference type="InterPro" id="IPR004217">
    <property type="entry name" value="Tim10-like"/>
</dbReference>
<evidence type="ECO:0000256" key="5">
    <source>
        <dbReference type="ARBA" id="ARBA00022927"/>
    </source>
</evidence>
<evidence type="ECO:0000256" key="9">
    <source>
        <dbReference type="RuleBase" id="RU367043"/>
    </source>
</evidence>
<protein>
    <recommendedName>
        <fullName evidence="9">Mitochondrial import inner membrane translocase subunit</fullName>
    </recommendedName>
</protein>